<dbReference type="KEGG" id="rxy:Rxyl_0261"/>
<reference evidence="4 5" key="1">
    <citation type="submission" date="2006-06" db="EMBL/GenBank/DDBJ databases">
        <title>Complete sequence of Rubrobacter xylanophilus DSM 9941.</title>
        <authorList>
            <consortium name="US DOE Joint Genome Institute"/>
            <person name="Copeland A."/>
            <person name="Lucas S."/>
            <person name="Lapidus A."/>
            <person name="Barry K."/>
            <person name="Detter J.C."/>
            <person name="Glavina del Rio T."/>
            <person name="Hammon N."/>
            <person name="Israni S."/>
            <person name="Dalin E."/>
            <person name="Tice H."/>
            <person name="Pitluck S."/>
            <person name="Munk A.C."/>
            <person name="Brettin T."/>
            <person name="Bruce D."/>
            <person name="Han C."/>
            <person name="Tapia R."/>
            <person name="Gilna P."/>
            <person name="Schmutz J."/>
            <person name="Larimer F."/>
            <person name="Land M."/>
            <person name="Hauser L."/>
            <person name="Kyrpides N."/>
            <person name="Lykidis A."/>
            <person name="da Costa M.S."/>
            <person name="Rainey F.A."/>
            <person name="Empadinhas N."/>
            <person name="Jolivet E."/>
            <person name="Battista J.R."/>
            <person name="Richardson P."/>
        </authorList>
    </citation>
    <scope>NUCLEOTIDE SEQUENCE [LARGE SCALE GENOMIC DNA]</scope>
    <source>
        <strain evidence="5">DSM 9941 / NBRC 16129 / PRD-1</strain>
    </source>
</reference>
<dbReference type="eggNOG" id="COG1336">
    <property type="taxonomic scope" value="Bacteria"/>
</dbReference>
<gene>
    <name evidence="4" type="ordered locus">Rxyl_0261</name>
</gene>
<keyword evidence="1" id="KW-0051">Antiviral defense</keyword>
<dbReference type="HOGENOM" id="CLU_047795_0_0_11"/>
<dbReference type="OrthoDB" id="9789361at2"/>
<dbReference type="STRING" id="266117.Rxyl_0261"/>
<dbReference type="GO" id="GO:0051607">
    <property type="term" value="P:defense response to virus"/>
    <property type="evidence" value="ECO:0007669"/>
    <property type="project" value="UniProtKB-KW"/>
</dbReference>
<dbReference type="Proteomes" id="UP000006637">
    <property type="component" value="Chromosome"/>
</dbReference>
<evidence type="ECO:0000259" key="3">
    <source>
        <dbReference type="Pfam" id="PF03787"/>
    </source>
</evidence>
<dbReference type="PANTHER" id="PTHR36700">
    <property type="entry name" value="CRISPR SYSTEM CMR SUBUNIT CMR4"/>
    <property type="match status" value="1"/>
</dbReference>
<proteinExistence type="predicted"/>
<dbReference type="InterPro" id="IPR005537">
    <property type="entry name" value="RAMP_III_fam"/>
</dbReference>
<organism evidence="4 5">
    <name type="scientific">Rubrobacter xylanophilus (strain DSM 9941 / JCM 11954 / NBRC 16129 / PRD-1)</name>
    <dbReference type="NCBI Taxonomy" id="266117"/>
    <lineage>
        <taxon>Bacteria</taxon>
        <taxon>Bacillati</taxon>
        <taxon>Actinomycetota</taxon>
        <taxon>Rubrobacteria</taxon>
        <taxon>Rubrobacterales</taxon>
        <taxon>Rubrobacteraceae</taxon>
        <taxon>Rubrobacter</taxon>
    </lineage>
</organism>
<dbReference type="PhylomeDB" id="Q1AZE0"/>
<feature type="domain" description="CRISPR type III-associated protein" evidence="3">
    <location>
        <begin position="11"/>
        <end position="260"/>
    </location>
</feature>
<dbReference type="Pfam" id="PF03787">
    <property type="entry name" value="RAMPs"/>
    <property type="match status" value="1"/>
</dbReference>
<accession>Q1AZE0</accession>
<sequence>MKMSIVGMLAETFVHPGTGQNVGAIDLPVAREAATGYPFITGSSLKGALLDDYREHDSEGAERIFGKQDSAGNLLVSDARLLLLPVRSLSSAYRWVTCPHILERLRRDLKRGRREAAFEVPRVENKSALGHPGNGRLFLEERSFDVQGNVPEDVIGAVSSLIPHEETRGRLAGQLTILSDDDFSWFARYGLAVQARNVLDPKTKKTKQGGLWYEETLPPDTLMYAVLAERNGGGDIERVREKIGTHLQVGGNETVGQGWFALGWEA</sequence>
<dbReference type="InterPro" id="IPR013410">
    <property type="entry name" value="CRISPR-assoc_RAMP_Cmr4"/>
</dbReference>
<dbReference type="AlphaFoldDB" id="Q1AZE0"/>
<evidence type="ECO:0000256" key="2">
    <source>
        <dbReference type="ARBA" id="ARBA00093789"/>
    </source>
</evidence>
<dbReference type="NCBIfam" id="TIGR02580">
    <property type="entry name" value="cas_RAMP_Cmr4"/>
    <property type="match status" value="1"/>
</dbReference>
<dbReference type="PANTHER" id="PTHR36700:SF1">
    <property type="entry name" value="CRISPR SYSTEM CMR SUBUNIT CMR4"/>
    <property type="match status" value="1"/>
</dbReference>
<name>Q1AZE0_RUBXD</name>
<protein>
    <submittedName>
        <fullName evidence="4">CRISPR-associated protein, Cmr4 family</fullName>
    </submittedName>
</protein>
<evidence type="ECO:0000256" key="1">
    <source>
        <dbReference type="ARBA" id="ARBA00023118"/>
    </source>
</evidence>
<evidence type="ECO:0000313" key="4">
    <source>
        <dbReference type="EMBL" id="ABG03238.1"/>
    </source>
</evidence>
<evidence type="ECO:0000313" key="5">
    <source>
        <dbReference type="Proteomes" id="UP000006637"/>
    </source>
</evidence>
<keyword evidence="5" id="KW-1185">Reference proteome</keyword>
<comment type="subunit">
    <text evidence="2">Part of the Csm effector complex that includes Cas10, Csm2, Csm3, Csm4 and Csm5.</text>
</comment>
<dbReference type="EMBL" id="CP000386">
    <property type="protein sequence ID" value="ABG03238.1"/>
    <property type="molecule type" value="Genomic_DNA"/>
</dbReference>